<reference evidence="3" key="1">
    <citation type="journal article" date="2019" name="Int. J. Syst. Evol. Microbiol.">
        <title>The Global Catalogue of Microorganisms (GCM) 10K type strain sequencing project: providing services to taxonomists for standard genome sequencing and annotation.</title>
        <authorList>
            <consortium name="The Broad Institute Genomics Platform"/>
            <consortium name="The Broad Institute Genome Sequencing Center for Infectious Disease"/>
            <person name="Wu L."/>
            <person name="Ma J."/>
        </authorList>
    </citation>
    <scope>NUCLEOTIDE SEQUENCE [LARGE SCALE GENOMIC DNA]</scope>
    <source>
        <strain evidence="3">CECT 7477</strain>
    </source>
</reference>
<name>A0ABV8JUL8_9FLAO</name>
<dbReference type="SUPFAM" id="SSF56059">
    <property type="entry name" value="Glutathione synthetase ATP-binding domain-like"/>
    <property type="match status" value="1"/>
</dbReference>
<proteinExistence type="predicted"/>
<organism evidence="2 3">
    <name type="scientific">Euzebyella saccharophila</name>
    <dbReference type="NCBI Taxonomy" id="679664"/>
    <lineage>
        <taxon>Bacteria</taxon>
        <taxon>Pseudomonadati</taxon>
        <taxon>Bacteroidota</taxon>
        <taxon>Flavobacteriia</taxon>
        <taxon>Flavobacteriales</taxon>
        <taxon>Flavobacteriaceae</taxon>
        <taxon>Euzebyella</taxon>
    </lineage>
</organism>
<evidence type="ECO:0000313" key="2">
    <source>
        <dbReference type="EMBL" id="MFC4097902.1"/>
    </source>
</evidence>
<feature type="domain" description="Alpha-L-glutamate ligase-related protein ATP-grasp" evidence="1">
    <location>
        <begin position="101"/>
        <end position="358"/>
    </location>
</feature>
<evidence type="ECO:0000259" key="1">
    <source>
        <dbReference type="Pfam" id="PF14397"/>
    </source>
</evidence>
<gene>
    <name evidence="2" type="ORF">ACFOUT_18605</name>
</gene>
<dbReference type="EMBL" id="JBHSAW010000025">
    <property type="protein sequence ID" value="MFC4097902.1"/>
    <property type="molecule type" value="Genomic_DNA"/>
</dbReference>
<dbReference type="Pfam" id="PF14397">
    <property type="entry name" value="ATPgrasp_ST"/>
    <property type="match status" value="1"/>
</dbReference>
<evidence type="ECO:0000313" key="3">
    <source>
        <dbReference type="Proteomes" id="UP001595814"/>
    </source>
</evidence>
<dbReference type="InterPro" id="IPR039523">
    <property type="entry name" value="RimK-rel_E_lig_ATP-grasp"/>
</dbReference>
<keyword evidence="3" id="KW-1185">Reference proteome</keyword>
<comment type="caution">
    <text evidence="2">The sequence shown here is derived from an EMBL/GenBank/DDBJ whole genome shotgun (WGS) entry which is preliminary data.</text>
</comment>
<sequence>MGKYTIRLFSFFKSLESKIHHFYFKKLKAGYTNLKLKMKIRNLLKLKPRKSLSNDHKREIKAFYSEKKFGKVSTLWHKYFTDCNGIFSAKYVPENIYYIHLEPLLNGNFDKRILADKNLLEKLFFGVKQPETVVKNINGFFLKGNKIISFDEALKECLINENLILKPTIETWGGKDVVLVKKDDGNNLEIVLERLFIKYEKDFIVQRQVLQHESMAILNSSSINTLRVMSFLNKSNEVQILSSLVRMGKKGSVTDNVAGGGFVCGINTYGKLNNVGYNKEGEKFYSNSSGLKFESVSIPLAPKVFNTAKILHQQIPYFRLISWDLSLDQNGDVVLIEYNVFGQGINMHQLNNGAVLANIFE</sequence>
<protein>
    <submittedName>
        <fullName evidence="2">Sugar-transfer associated ATP-grasp domain-containing protein</fullName>
    </submittedName>
</protein>
<dbReference type="Proteomes" id="UP001595814">
    <property type="component" value="Unassembled WGS sequence"/>
</dbReference>
<dbReference type="RefSeq" id="WP_192462941.1">
    <property type="nucleotide sequence ID" value="NZ_JACYFJ010000005.1"/>
</dbReference>
<accession>A0ABV8JUL8</accession>